<name>A0A1N7MX75_9RHOB</name>
<protein>
    <recommendedName>
        <fullName evidence="4">Lipoprotein</fullName>
    </recommendedName>
</protein>
<evidence type="ECO:0008006" key="4">
    <source>
        <dbReference type="Google" id="ProtNLM"/>
    </source>
</evidence>
<evidence type="ECO:0000313" key="3">
    <source>
        <dbReference type="Proteomes" id="UP000186684"/>
    </source>
</evidence>
<dbReference type="STRING" id="633194.SAMN05421759_10619"/>
<feature type="signal peptide" evidence="1">
    <location>
        <begin position="1"/>
        <end position="25"/>
    </location>
</feature>
<feature type="chain" id="PRO_5012207620" description="Lipoprotein" evidence="1">
    <location>
        <begin position="26"/>
        <end position="220"/>
    </location>
</feature>
<evidence type="ECO:0000313" key="2">
    <source>
        <dbReference type="EMBL" id="SIS90703.1"/>
    </source>
</evidence>
<reference evidence="3" key="1">
    <citation type="submission" date="2017-01" db="EMBL/GenBank/DDBJ databases">
        <authorList>
            <person name="Varghese N."/>
            <person name="Submissions S."/>
        </authorList>
    </citation>
    <scope>NUCLEOTIDE SEQUENCE [LARGE SCALE GENOMIC DNA]</scope>
    <source>
        <strain evidence="3">DSM 29430</strain>
    </source>
</reference>
<dbReference type="PROSITE" id="PS51257">
    <property type="entry name" value="PROKAR_LIPOPROTEIN"/>
    <property type="match status" value="1"/>
</dbReference>
<keyword evidence="1" id="KW-0732">Signal</keyword>
<accession>A0A1N7MX75</accession>
<dbReference type="EMBL" id="FTOQ01000006">
    <property type="protein sequence ID" value="SIS90703.1"/>
    <property type="molecule type" value="Genomic_DNA"/>
</dbReference>
<gene>
    <name evidence="2" type="ORF">SAMN05421759_10619</name>
</gene>
<dbReference type="AlphaFoldDB" id="A0A1N7MX75"/>
<keyword evidence="3" id="KW-1185">Reference proteome</keyword>
<dbReference type="Pfam" id="PF20569">
    <property type="entry name" value="DUF6778"/>
    <property type="match status" value="1"/>
</dbReference>
<dbReference type="InterPro" id="IPR046705">
    <property type="entry name" value="DUF6778"/>
</dbReference>
<organism evidence="2 3">
    <name type="scientific">Roseivivax lentus</name>
    <dbReference type="NCBI Taxonomy" id="633194"/>
    <lineage>
        <taxon>Bacteria</taxon>
        <taxon>Pseudomonadati</taxon>
        <taxon>Pseudomonadota</taxon>
        <taxon>Alphaproteobacteria</taxon>
        <taxon>Rhodobacterales</taxon>
        <taxon>Roseobacteraceae</taxon>
        <taxon>Roseivivax</taxon>
    </lineage>
</organism>
<proteinExistence type="predicted"/>
<dbReference type="Proteomes" id="UP000186684">
    <property type="component" value="Unassembled WGS sequence"/>
</dbReference>
<evidence type="ECO:0000256" key="1">
    <source>
        <dbReference type="SAM" id="SignalP"/>
    </source>
</evidence>
<dbReference type="RefSeq" id="WP_076448188.1">
    <property type="nucleotide sequence ID" value="NZ_FTOQ01000006.1"/>
</dbReference>
<dbReference type="OrthoDB" id="7836640at2"/>
<sequence>MTILKRFVAIAALLGLTACSGMETASRNATGLGVQNGPDAALTVTPERLAPVTLVGYEIEVPQSLKVSEANAYIPRGDIVWRGEPRGDRYGQVKAIFDDSLRASATQLTEGVPVNVKIVVRRFHALTEKARYTTGGVHNIVFDVAIFHAVSGELLRPVKTVRADLKAYGGAAAIAADAAGQTQRVRITGHLAQTFLEELTAPAGHQNAQLGVIQAMNYAR</sequence>